<dbReference type="PROSITE" id="PS51257">
    <property type="entry name" value="PROKAR_LIPOPROTEIN"/>
    <property type="match status" value="1"/>
</dbReference>
<sequence length="157" mass="17086">MKKPITILLVSAILLSGCSRVRESRMNPFNWFGQGERRQAAAVVTPAQQLAIEQGNLIAEVTDLRIDPAPGGAIVRATGLALTQGYYNAQLVAQNKGRPVDGVITYFFRAEPPDGREPVSTPQSRQIVVAKFISNSKLETIQQIQVLGAQSSLVSRR</sequence>
<accession>A0ABV5JEY1</accession>
<gene>
    <name evidence="1" type="ORF">ACFFUT_09525</name>
</gene>
<dbReference type="Proteomes" id="UP001589683">
    <property type="component" value="Unassembled WGS sequence"/>
</dbReference>
<evidence type="ECO:0000313" key="2">
    <source>
        <dbReference type="Proteomes" id="UP001589683"/>
    </source>
</evidence>
<evidence type="ECO:0008006" key="3">
    <source>
        <dbReference type="Google" id="ProtNLM"/>
    </source>
</evidence>
<reference evidence="1 2" key="1">
    <citation type="submission" date="2024-09" db="EMBL/GenBank/DDBJ databases">
        <authorList>
            <person name="Sun Q."/>
            <person name="Mori K."/>
        </authorList>
    </citation>
    <scope>NUCLEOTIDE SEQUENCE [LARGE SCALE GENOMIC DNA]</scope>
    <source>
        <strain evidence="1 2">CECT 8726</strain>
    </source>
</reference>
<organism evidence="1 2">
    <name type="scientific">Pseudohalocynthiibacter aestuariivivens</name>
    <dbReference type="NCBI Taxonomy" id="1591409"/>
    <lineage>
        <taxon>Bacteria</taxon>
        <taxon>Pseudomonadati</taxon>
        <taxon>Pseudomonadota</taxon>
        <taxon>Alphaproteobacteria</taxon>
        <taxon>Rhodobacterales</taxon>
        <taxon>Paracoccaceae</taxon>
        <taxon>Pseudohalocynthiibacter</taxon>
    </lineage>
</organism>
<protein>
    <recommendedName>
        <fullName evidence="3">Lipoprotein</fullName>
    </recommendedName>
</protein>
<dbReference type="EMBL" id="JBHMEA010000035">
    <property type="protein sequence ID" value="MFB9232022.1"/>
    <property type="molecule type" value="Genomic_DNA"/>
</dbReference>
<proteinExistence type="predicted"/>
<comment type="caution">
    <text evidence="1">The sequence shown here is derived from an EMBL/GenBank/DDBJ whole genome shotgun (WGS) entry which is preliminary data.</text>
</comment>
<name>A0ABV5JEY1_9RHOB</name>
<dbReference type="RefSeq" id="WP_213890918.1">
    <property type="nucleotide sequence ID" value="NZ_JAGFNU010000016.1"/>
</dbReference>
<keyword evidence="2" id="KW-1185">Reference proteome</keyword>
<evidence type="ECO:0000313" key="1">
    <source>
        <dbReference type="EMBL" id="MFB9232022.1"/>
    </source>
</evidence>